<evidence type="ECO:0000313" key="3">
    <source>
        <dbReference type="Proteomes" id="UP001345963"/>
    </source>
</evidence>
<evidence type="ECO:0000313" key="2">
    <source>
        <dbReference type="EMBL" id="MED6258454.1"/>
    </source>
</evidence>
<accession>A0ABU7C759</accession>
<gene>
    <name evidence="2" type="ORF">ATANTOWER_007694</name>
</gene>
<proteinExistence type="predicted"/>
<reference evidence="2 3" key="1">
    <citation type="submission" date="2021-07" db="EMBL/GenBank/DDBJ databases">
        <authorList>
            <person name="Palmer J.M."/>
        </authorList>
    </citation>
    <scope>NUCLEOTIDE SEQUENCE [LARGE SCALE GENOMIC DNA]</scope>
    <source>
        <strain evidence="2 3">AT_MEX2019</strain>
        <tissue evidence="2">Muscle</tissue>
    </source>
</reference>
<dbReference type="EMBL" id="JAHUTI010080574">
    <property type="protein sequence ID" value="MED6258454.1"/>
    <property type="molecule type" value="Genomic_DNA"/>
</dbReference>
<evidence type="ECO:0000256" key="1">
    <source>
        <dbReference type="SAM" id="Phobius"/>
    </source>
</evidence>
<feature type="transmembrane region" description="Helical" evidence="1">
    <location>
        <begin position="46"/>
        <end position="64"/>
    </location>
</feature>
<keyword evidence="3" id="KW-1185">Reference proteome</keyword>
<keyword evidence="1" id="KW-0472">Membrane</keyword>
<name>A0ABU7C759_9TELE</name>
<comment type="caution">
    <text evidence="2">The sequence shown here is derived from an EMBL/GenBank/DDBJ whole genome shotgun (WGS) entry which is preliminary data.</text>
</comment>
<organism evidence="2 3">
    <name type="scientific">Ataeniobius toweri</name>
    <dbReference type="NCBI Taxonomy" id="208326"/>
    <lineage>
        <taxon>Eukaryota</taxon>
        <taxon>Metazoa</taxon>
        <taxon>Chordata</taxon>
        <taxon>Craniata</taxon>
        <taxon>Vertebrata</taxon>
        <taxon>Euteleostomi</taxon>
        <taxon>Actinopterygii</taxon>
        <taxon>Neopterygii</taxon>
        <taxon>Teleostei</taxon>
        <taxon>Neoteleostei</taxon>
        <taxon>Acanthomorphata</taxon>
        <taxon>Ovalentaria</taxon>
        <taxon>Atherinomorphae</taxon>
        <taxon>Cyprinodontiformes</taxon>
        <taxon>Goodeidae</taxon>
        <taxon>Ataeniobius</taxon>
    </lineage>
</organism>
<protein>
    <submittedName>
        <fullName evidence="2">Uncharacterized protein</fullName>
    </submittedName>
</protein>
<dbReference type="Proteomes" id="UP001345963">
    <property type="component" value="Unassembled WGS sequence"/>
</dbReference>
<keyword evidence="1" id="KW-1133">Transmembrane helix</keyword>
<sequence>MSCLQARGNGGIGMMQSQLRTSRRQQLIVLNKDRTYLKITETMQACLYKIMVYMTYVTLLLFYLPPSFRAATFIVTRDNPKDNKKRCQRDVFFRAVGDL</sequence>
<keyword evidence="1" id="KW-0812">Transmembrane</keyword>